<sequence length="161" mass="18984">MKYDCKILLKQYQIFDSWGRLKKTGRIQLVESKCSRILVYVQYYRKSGTLAIGPNCEKSIEIQLIQSKDPKRPVYLRLWMKIKALISCTDSENVNETLIVHLCSEKYRKIQKIQMRITYLIVSQDGKDTRHIQVTVSESIKNVFISVTLGADWILDCWFEW</sequence>
<dbReference type="VEuPathDB" id="FungiDB:PHYBLDRAFT_164313"/>
<reference evidence="2" key="1">
    <citation type="submission" date="2015-06" db="EMBL/GenBank/DDBJ databases">
        <title>Expansion of signal transduction pathways in fungi by whole-genome duplication.</title>
        <authorList>
            <consortium name="DOE Joint Genome Institute"/>
            <person name="Corrochano L.M."/>
            <person name="Kuo A."/>
            <person name="Marcet-Houben M."/>
            <person name="Polaino S."/>
            <person name="Salamov A."/>
            <person name="Villalobos J.M."/>
            <person name="Alvarez M.I."/>
            <person name="Avalos J."/>
            <person name="Benito E.P."/>
            <person name="Benoit I."/>
            <person name="Burger G."/>
            <person name="Camino L.P."/>
            <person name="Canovas D."/>
            <person name="Cerda-Olmedo E."/>
            <person name="Cheng J.-F."/>
            <person name="Dominguez A."/>
            <person name="Elias M."/>
            <person name="Eslava A.P."/>
            <person name="Glaser F."/>
            <person name="Grimwood J."/>
            <person name="Gutierrez G."/>
            <person name="Heitman J."/>
            <person name="Henrissat B."/>
            <person name="Iturriaga E.A."/>
            <person name="Lang B.F."/>
            <person name="Lavin J.L."/>
            <person name="Lee S."/>
            <person name="Li W."/>
            <person name="Lindquist E."/>
            <person name="Lopez-Garcia S."/>
            <person name="Luque E.M."/>
            <person name="Marcos A.T."/>
            <person name="Martin J."/>
            <person name="McCluskey K."/>
            <person name="Medina H.R."/>
            <person name="Miralles-Duran A."/>
            <person name="Miyazaki A."/>
            <person name="Munoz-Torres E."/>
            <person name="Oguiza J.A."/>
            <person name="Ohm R."/>
            <person name="Olmedo M."/>
            <person name="Orejas M."/>
            <person name="Ortiz-Castellanos L."/>
            <person name="Pisabarro A.G."/>
            <person name="Rodriguez-Romero J."/>
            <person name="Ruiz-Herrera J."/>
            <person name="Ruiz-Vazquez R."/>
            <person name="Sanz C."/>
            <person name="Schackwitz W."/>
            <person name="Schmutz J."/>
            <person name="Shahriari M."/>
            <person name="Shelest E."/>
            <person name="Silva-Franco F."/>
            <person name="Soanes D."/>
            <person name="Syed K."/>
            <person name="Tagua V.G."/>
            <person name="Talbot N.J."/>
            <person name="Thon M."/>
            <person name="De vries R.P."/>
            <person name="Wiebenga A."/>
            <person name="Yadav J.S."/>
            <person name="Braun E.L."/>
            <person name="Baker S."/>
            <person name="Garre V."/>
            <person name="Horwitz B."/>
            <person name="Torres-Martinez S."/>
            <person name="Idnurm A."/>
            <person name="Herrera-Estrella A."/>
            <person name="Gabaldon T."/>
            <person name="Grigoriev I.V."/>
        </authorList>
    </citation>
    <scope>NUCLEOTIDE SEQUENCE [LARGE SCALE GENOMIC DNA]</scope>
    <source>
        <strain evidence="2">NRRL 1555(-)</strain>
    </source>
</reference>
<protein>
    <submittedName>
        <fullName evidence="1">Uncharacterized protein</fullName>
    </submittedName>
</protein>
<keyword evidence="2" id="KW-1185">Reference proteome</keyword>
<accession>A0A162PZC0</accession>
<gene>
    <name evidence="1" type="ORF">PHYBLDRAFT_164313</name>
</gene>
<dbReference type="Proteomes" id="UP000077315">
    <property type="component" value="Unassembled WGS sequence"/>
</dbReference>
<dbReference type="GeneID" id="28995892"/>
<dbReference type="AlphaFoldDB" id="A0A162PZC0"/>
<evidence type="ECO:0000313" key="1">
    <source>
        <dbReference type="EMBL" id="OAD77397.1"/>
    </source>
</evidence>
<name>A0A162PZC0_PHYB8</name>
<dbReference type="InParanoid" id="A0A162PZC0"/>
<proteinExistence type="predicted"/>
<evidence type="ECO:0000313" key="2">
    <source>
        <dbReference type="Proteomes" id="UP000077315"/>
    </source>
</evidence>
<dbReference type="RefSeq" id="XP_018295437.1">
    <property type="nucleotide sequence ID" value="XM_018434986.1"/>
</dbReference>
<dbReference type="EMBL" id="KV440974">
    <property type="protein sequence ID" value="OAD77397.1"/>
    <property type="molecule type" value="Genomic_DNA"/>
</dbReference>
<organism evidence="1 2">
    <name type="scientific">Phycomyces blakesleeanus (strain ATCC 8743b / DSM 1359 / FGSC 10004 / NBRC 33097 / NRRL 1555)</name>
    <dbReference type="NCBI Taxonomy" id="763407"/>
    <lineage>
        <taxon>Eukaryota</taxon>
        <taxon>Fungi</taxon>
        <taxon>Fungi incertae sedis</taxon>
        <taxon>Mucoromycota</taxon>
        <taxon>Mucoromycotina</taxon>
        <taxon>Mucoromycetes</taxon>
        <taxon>Mucorales</taxon>
        <taxon>Phycomycetaceae</taxon>
        <taxon>Phycomyces</taxon>
    </lineage>
</organism>